<organism evidence="11 12">
    <name type="scientific">Sarocladium strictum</name>
    <name type="common">Black bundle disease fungus</name>
    <name type="synonym">Acremonium strictum</name>
    <dbReference type="NCBI Taxonomy" id="5046"/>
    <lineage>
        <taxon>Eukaryota</taxon>
        <taxon>Fungi</taxon>
        <taxon>Dikarya</taxon>
        <taxon>Ascomycota</taxon>
        <taxon>Pezizomycotina</taxon>
        <taxon>Sordariomycetes</taxon>
        <taxon>Hypocreomycetidae</taxon>
        <taxon>Hypocreales</taxon>
        <taxon>Sarocladiaceae</taxon>
        <taxon>Sarocladium</taxon>
    </lineage>
</organism>
<evidence type="ECO:0000256" key="1">
    <source>
        <dbReference type="ARBA" id="ARBA00004609"/>
    </source>
</evidence>
<feature type="region of interest" description="Disordered" evidence="8">
    <location>
        <begin position="166"/>
        <end position="201"/>
    </location>
</feature>
<sequence>MLSQTLLALVAAQAVSAHFGLDFPEWRGDTLSDDANSDFSQWLYPCAGVPYDNGNITEWNGKTVTLELHHKWSYVWLNVGLGENTTDFNITLTPQFWNVTGSGTVCVDDLPWPENIANGTLGTLQVVTSDKGSALYNCADFRYNPDAKGPSNCTLPDGVQVIKIQSQSNDTDSGSSDHGNHGDHGSGNATESQGGAGSNGNAKDAAGMVSLNMATLSALVAVGFAATMLGL</sequence>
<evidence type="ECO:0000256" key="6">
    <source>
        <dbReference type="ARBA" id="ARBA00023180"/>
    </source>
</evidence>
<dbReference type="InterPro" id="IPR046936">
    <property type="entry name" value="BIM1-like"/>
</dbReference>
<dbReference type="CDD" id="cd21176">
    <property type="entry name" value="LPMO_auxiliary-like"/>
    <property type="match status" value="1"/>
</dbReference>
<feature type="signal peptide" evidence="9">
    <location>
        <begin position="1"/>
        <end position="17"/>
    </location>
</feature>
<evidence type="ECO:0000313" key="11">
    <source>
        <dbReference type="EMBL" id="KAK0391897.1"/>
    </source>
</evidence>
<evidence type="ECO:0000256" key="4">
    <source>
        <dbReference type="ARBA" id="ARBA00022729"/>
    </source>
</evidence>
<evidence type="ECO:0000256" key="5">
    <source>
        <dbReference type="ARBA" id="ARBA00023136"/>
    </source>
</evidence>
<dbReference type="AlphaFoldDB" id="A0AA39GQW2"/>
<name>A0AA39GQW2_SARSR</name>
<evidence type="ECO:0000256" key="7">
    <source>
        <dbReference type="ARBA" id="ARBA00023288"/>
    </source>
</evidence>
<keyword evidence="6" id="KW-0325">Glycoprotein</keyword>
<dbReference type="GO" id="GO:0005886">
    <property type="term" value="C:plasma membrane"/>
    <property type="evidence" value="ECO:0007669"/>
    <property type="project" value="UniProtKB-SubCell"/>
</dbReference>
<feature type="chain" id="PRO_5041239289" description="Copper acquisition factor BIM1-like domain-containing protein" evidence="9">
    <location>
        <begin position="18"/>
        <end position="231"/>
    </location>
</feature>
<evidence type="ECO:0000256" key="9">
    <source>
        <dbReference type="SAM" id="SignalP"/>
    </source>
</evidence>
<keyword evidence="5" id="KW-0472">Membrane</keyword>
<gene>
    <name evidence="11" type="ORF">NLU13_1395</name>
</gene>
<evidence type="ECO:0000256" key="2">
    <source>
        <dbReference type="ARBA" id="ARBA00022475"/>
    </source>
</evidence>
<keyword evidence="4 9" id="KW-0732">Signal</keyword>
<dbReference type="InterPro" id="IPR046530">
    <property type="entry name" value="BIM1-like_dom"/>
</dbReference>
<feature type="domain" description="Copper acquisition factor BIM1-like" evidence="10">
    <location>
        <begin position="16"/>
        <end position="154"/>
    </location>
</feature>
<evidence type="ECO:0000256" key="8">
    <source>
        <dbReference type="SAM" id="MobiDB-lite"/>
    </source>
</evidence>
<protein>
    <recommendedName>
        <fullName evidence="10">Copper acquisition factor BIM1-like domain-containing protein</fullName>
    </recommendedName>
</protein>
<evidence type="ECO:0000259" key="10">
    <source>
        <dbReference type="Pfam" id="PF20238"/>
    </source>
</evidence>
<dbReference type="GO" id="GO:0098552">
    <property type="term" value="C:side of membrane"/>
    <property type="evidence" value="ECO:0007669"/>
    <property type="project" value="UniProtKB-KW"/>
</dbReference>
<evidence type="ECO:0000313" key="12">
    <source>
        <dbReference type="Proteomes" id="UP001175261"/>
    </source>
</evidence>
<feature type="compositionally biased region" description="Low complexity" evidence="8">
    <location>
        <begin position="168"/>
        <end position="177"/>
    </location>
</feature>
<dbReference type="Pfam" id="PF20238">
    <property type="entry name" value="BIM1-like_dom"/>
    <property type="match status" value="1"/>
</dbReference>
<comment type="subcellular location">
    <subcellularLocation>
        <location evidence="1">Cell membrane</location>
        <topology evidence="1">Lipid-anchor</topology>
        <topology evidence="1">GPI-anchor</topology>
    </subcellularLocation>
</comment>
<keyword evidence="12" id="KW-1185">Reference proteome</keyword>
<proteinExistence type="predicted"/>
<reference evidence="11" key="1">
    <citation type="submission" date="2022-10" db="EMBL/GenBank/DDBJ databases">
        <title>Determination and structural analysis of whole genome sequence of Sarocladium strictum F4-1.</title>
        <authorList>
            <person name="Hu L."/>
            <person name="Jiang Y."/>
        </authorList>
    </citation>
    <scope>NUCLEOTIDE SEQUENCE</scope>
    <source>
        <strain evidence="11">F4-1</strain>
    </source>
</reference>
<accession>A0AA39GQW2</accession>
<evidence type="ECO:0000256" key="3">
    <source>
        <dbReference type="ARBA" id="ARBA00022622"/>
    </source>
</evidence>
<comment type="caution">
    <text evidence="11">The sequence shown here is derived from an EMBL/GenBank/DDBJ whole genome shotgun (WGS) entry which is preliminary data.</text>
</comment>
<keyword evidence="3" id="KW-0336">GPI-anchor</keyword>
<dbReference type="PANTHER" id="PTHR34992">
    <property type="entry name" value="HYPHAL ANASTAMOSIS-7 PROTEIN"/>
    <property type="match status" value="1"/>
</dbReference>
<keyword evidence="2" id="KW-1003">Cell membrane</keyword>
<dbReference type="EMBL" id="JAPDFR010000001">
    <property type="protein sequence ID" value="KAK0391897.1"/>
    <property type="molecule type" value="Genomic_DNA"/>
</dbReference>
<keyword evidence="7" id="KW-0449">Lipoprotein</keyword>
<dbReference type="PANTHER" id="PTHR34992:SF2">
    <property type="entry name" value="COPPER ACQUISITION FACTOR BIM1-LIKE DOMAIN-CONTAINING PROTEIN"/>
    <property type="match status" value="1"/>
</dbReference>
<dbReference type="Proteomes" id="UP001175261">
    <property type="component" value="Unassembled WGS sequence"/>
</dbReference>